<dbReference type="EMBL" id="PGVD01000076">
    <property type="protein sequence ID" value="PLR89915.1"/>
    <property type="molecule type" value="Genomic_DNA"/>
</dbReference>
<dbReference type="EMBL" id="PGVA01000032">
    <property type="protein sequence ID" value="PLR81622.1"/>
    <property type="molecule type" value="Genomic_DNA"/>
</dbReference>
<reference evidence="2 4" key="2">
    <citation type="submission" date="2017-12" db="EMBL/GenBank/DDBJ databases">
        <title>Comparative Functional Genomics of Dry Heat Resistant strains isolated from the Viking Spacecraft.</title>
        <authorList>
            <person name="Seuylemezian A."/>
            <person name="Cooper K."/>
            <person name="Vaishampayan P."/>
        </authorList>
    </citation>
    <scope>NUCLEOTIDE SEQUENCE [LARGE SCALE GENOMIC DNA]</scope>
    <source>
        <strain evidence="2 4">ATCC 29669</strain>
    </source>
</reference>
<gene>
    <name evidence="1" type="ORF">CU635_14255</name>
    <name evidence="2" type="ORF">CVD25_20880</name>
</gene>
<sequence length="97" mass="11001">MWVNVTLGNVKSVIRGESVPSIWKEALKWIEDQKLPLHELVKEGIILGSTDSGKRYAIALQPIHRDGRHFTQLHSYKSQVKSITSKLKSNRNPGLKL</sequence>
<dbReference type="AlphaFoldDB" id="A0A2N5GK34"/>
<dbReference type="Proteomes" id="UP000234951">
    <property type="component" value="Unassembled WGS sequence"/>
</dbReference>
<evidence type="ECO:0000313" key="3">
    <source>
        <dbReference type="Proteomes" id="UP000234951"/>
    </source>
</evidence>
<reference evidence="1 3" key="1">
    <citation type="submission" date="2017-11" db="EMBL/GenBank/DDBJ databases">
        <title>Comparitive Functional Genomics of Dry Heat Resistant strains isolated from the Viking Spacecraft.</title>
        <authorList>
            <person name="Seuylemezian A."/>
            <person name="Cooper K."/>
            <person name="Vaishampayan P."/>
        </authorList>
    </citation>
    <scope>NUCLEOTIDE SEQUENCE [LARGE SCALE GENOMIC DNA]</scope>
    <source>
        <strain evidence="1 3">M4.6</strain>
    </source>
</reference>
<comment type="caution">
    <text evidence="1">The sequence shown here is derived from an EMBL/GenBank/DDBJ whole genome shotgun (WGS) entry which is preliminary data.</text>
</comment>
<evidence type="ECO:0000313" key="1">
    <source>
        <dbReference type="EMBL" id="PLR81622.1"/>
    </source>
</evidence>
<accession>A0A2N5GK34</accession>
<organism evidence="1 3">
    <name type="scientific">Bacillus canaveralius</name>
    <dbReference type="NCBI Taxonomy" id="1403243"/>
    <lineage>
        <taxon>Bacteria</taxon>
        <taxon>Bacillati</taxon>
        <taxon>Bacillota</taxon>
        <taxon>Bacilli</taxon>
        <taxon>Bacillales</taxon>
        <taxon>Bacillaceae</taxon>
        <taxon>Bacillus</taxon>
    </lineage>
</organism>
<name>A0A2N5GK34_9BACI</name>
<dbReference type="Proteomes" id="UP000235114">
    <property type="component" value="Unassembled WGS sequence"/>
</dbReference>
<protein>
    <submittedName>
        <fullName evidence="1">Uncharacterized protein</fullName>
    </submittedName>
</protein>
<evidence type="ECO:0000313" key="2">
    <source>
        <dbReference type="EMBL" id="PLR89915.1"/>
    </source>
</evidence>
<proteinExistence type="predicted"/>
<keyword evidence="4" id="KW-1185">Reference proteome</keyword>
<evidence type="ECO:0000313" key="4">
    <source>
        <dbReference type="Proteomes" id="UP000235114"/>
    </source>
</evidence>